<name>A0A2P4XP54_9STRA</name>
<dbReference type="OrthoDB" id="124440at2759"/>
<dbReference type="EMBL" id="NCKW01009444">
    <property type="protein sequence ID" value="POM67279.1"/>
    <property type="molecule type" value="Genomic_DNA"/>
</dbReference>
<dbReference type="Proteomes" id="UP000237271">
    <property type="component" value="Unassembled WGS sequence"/>
</dbReference>
<accession>A0A2P4XP54</accession>
<dbReference type="PANTHER" id="PTHR46599:SF3">
    <property type="entry name" value="PIGGYBAC TRANSPOSABLE ELEMENT-DERIVED PROTEIN 4"/>
    <property type="match status" value="1"/>
</dbReference>
<dbReference type="InterPro" id="IPR029526">
    <property type="entry name" value="PGBD"/>
</dbReference>
<dbReference type="AlphaFoldDB" id="A0A2P4XP54"/>
<feature type="non-terminal residue" evidence="2">
    <location>
        <position position="219"/>
    </location>
</feature>
<protein>
    <recommendedName>
        <fullName evidence="1">PiggyBac transposable element-derived protein domain-containing protein</fullName>
    </recommendedName>
</protein>
<evidence type="ECO:0000313" key="2">
    <source>
        <dbReference type="EMBL" id="POM67279.1"/>
    </source>
</evidence>
<evidence type="ECO:0000313" key="3">
    <source>
        <dbReference type="Proteomes" id="UP000237271"/>
    </source>
</evidence>
<sequence>MPKDNNTGEAAVLRNMNALCPPSTKLPWRLVVTDRFYTSVKLALELLHRKMYLTVPPQGTIKLAQNKRFPQITAAMWMDRTPVHLLTSGGSRQTTTVSKCNYVIADVRRIHGDMQPIPAPELVRDYHRWMGGVDVHDQLRMQRYSVQLCYKTRKYYKTLFLGLLDMALVNAYIVFRHHKKLNDKRPEHKKHPPKHYAFFETLMTQLLAVDCTETYEVIE</sequence>
<evidence type="ECO:0000259" key="1">
    <source>
        <dbReference type="Pfam" id="PF13843"/>
    </source>
</evidence>
<comment type="caution">
    <text evidence="2">The sequence shown here is derived from an EMBL/GenBank/DDBJ whole genome shotgun (WGS) entry which is preliminary data.</text>
</comment>
<gene>
    <name evidence="2" type="ORF">PHPALM_16759</name>
</gene>
<organism evidence="2 3">
    <name type="scientific">Phytophthora palmivora</name>
    <dbReference type="NCBI Taxonomy" id="4796"/>
    <lineage>
        <taxon>Eukaryota</taxon>
        <taxon>Sar</taxon>
        <taxon>Stramenopiles</taxon>
        <taxon>Oomycota</taxon>
        <taxon>Peronosporomycetes</taxon>
        <taxon>Peronosporales</taxon>
        <taxon>Peronosporaceae</taxon>
        <taxon>Phytophthora</taxon>
    </lineage>
</organism>
<reference evidence="2 3" key="1">
    <citation type="journal article" date="2017" name="Genome Biol. Evol.">
        <title>Phytophthora megakarya and P. palmivora, closely related causal agents of cacao black pod rot, underwent increases in genome sizes and gene numbers by different mechanisms.</title>
        <authorList>
            <person name="Ali S.S."/>
            <person name="Shao J."/>
            <person name="Lary D.J."/>
            <person name="Kronmiller B."/>
            <person name="Shen D."/>
            <person name="Strem M.D."/>
            <person name="Amoako-Attah I."/>
            <person name="Akrofi A.Y."/>
            <person name="Begoude B.A."/>
            <person name="Ten Hoopen G.M."/>
            <person name="Coulibaly K."/>
            <person name="Kebe B.I."/>
            <person name="Melnick R.L."/>
            <person name="Guiltinan M.J."/>
            <person name="Tyler B.M."/>
            <person name="Meinhardt L.W."/>
            <person name="Bailey B.A."/>
        </authorList>
    </citation>
    <scope>NUCLEOTIDE SEQUENCE [LARGE SCALE GENOMIC DNA]</scope>
    <source>
        <strain evidence="3">sbr112.9</strain>
    </source>
</reference>
<keyword evidence="3" id="KW-1185">Reference proteome</keyword>
<proteinExistence type="predicted"/>
<feature type="domain" description="PiggyBac transposable element-derived protein" evidence="1">
    <location>
        <begin position="21"/>
        <end position="172"/>
    </location>
</feature>
<dbReference type="Pfam" id="PF13843">
    <property type="entry name" value="DDE_Tnp_1_7"/>
    <property type="match status" value="1"/>
</dbReference>
<dbReference type="PANTHER" id="PTHR46599">
    <property type="entry name" value="PIGGYBAC TRANSPOSABLE ELEMENT-DERIVED PROTEIN 4"/>
    <property type="match status" value="1"/>
</dbReference>